<dbReference type="Pfam" id="PF12840">
    <property type="entry name" value="HTH_20"/>
    <property type="match status" value="1"/>
</dbReference>
<evidence type="ECO:0000256" key="1">
    <source>
        <dbReference type="ARBA" id="ARBA00022849"/>
    </source>
</evidence>
<dbReference type="GO" id="GO:0003700">
    <property type="term" value="F:DNA-binding transcription factor activity"/>
    <property type="evidence" value="ECO:0007669"/>
    <property type="project" value="InterPro"/>
</dbReference>
<dbReference type="InterPro" id="IPR023485">
    <property type="entry name" value="Ptyr_pPase"/>
</dbReference>
<dbReference type="Proteomes" id="UP000663937">
    <property type="component" value="Chromosome"/>
</dbReference>
<dbReference type="SMART" id="SM00418">
    <property type="entry name" value="HTH_ARSR"/>
    <property type="match status" value="1"/>
</dbReference>
<dbReference type="GO" id="GO:0046685">
    <property type="term" value="P:response to arsenic-containing substance"/>
    <property type="evidence" value="ECO:0007669"/>
    <property type="project" value="UniProtKB-KW"/>
</dbReference>
<dbReference type="InterPro" id="IPR036390">
    <property type="entry name" value="WH_DNA-bd_sf"/>
</dbReference>
<dbReference type="InterPro" id="IPR001845">
    <property type="entry name" value="HTH_ArsR_DNA-bd_dom"/>
</dbReference>
<evidence type="ECO:0000313" key="3">
    <source>
        <dbReference type="EMBL" id="QTE28149.1"/>
    </source>
</evidence>
<dbReference type="RefSeq" id="WP_227422378.1">
    <property type="nucleotide sequence ID" value="NZ_CP071868.1"/>
</dbReference>
<dbReference type="SUPFAM" id="SSF52788">
    <property type="entry name" value="Phosphotyrosine protein phosphatases I"/>
    <property type="match status" value="1"/>
</dbReference>
<dbReference type="PANTHER" id="PTHR43428:SF1">
    <property type="entry name" value="ARSENATE REDUCTASE"/>
    <property type="match status" value="1"/>
</dbReference>
<proteinExistence type="predicted"/>
<dbReference type="CDD" id="cd00090">
    <property type="entry name" value="HTH_ARSR"/>
    <property type="match status" value="1"/>
</dbReference>
<accession>A0A8A4ZAV4</accession>
<dbReference type="InterPro" id="IPR036196">
    <property type="entry name" value="Ptyr_pPase_sf"/>
</dbReference>
<dbReference type="AlphaFoldDB" id="A0A8A4ZAV4"/>
<dbReference type="InterPro" id="IPR011991">
    <property type="entry name" value="ArsR-like_HTH"/>
</dbReference>
<keyword evidence="1" id="KW-0059">Arsenical resistance</keyword>
<protein>
    <submittedName>
        <fullName evidence="3">Helix-turn-helix domain-containing protein</fullName>
    </submittedName>
</protein>
<name>A0A8A4ZAV4_9MICO</name>
<gene>
    <name evidence="3" type="ORF">J4E96_12195</name>
</gene>
<evidence type="ECO:0000313" key="4">
    <source>
        <dbReference type="Proteomes" id="UP000663937"/>
    </source>
</evidence>
<reference evidence="3" key="1">
    <citation type="submission" date="2021-03" db="EMBL/GenBank/DDBJ databases">
        <title>Pengzhenrongella sicca gen. nov., sp. nov., a new member of suborder Micrococcineae isolated from High-Arctic tundra soil.</title>
        <authorList>
            <person name="Peng F."/>
        </authorList>
    </citation>
    <scope>NUCLEOTIDE SEQUENCE</scope>
    <source>
        <strain evidence="3">LRZ-2</strain>
    </source>
</reference>
<sequence>MRSDRNAALERRAMVHAALSEPSRLAVVDALSVGDASPSELQGLLGMPSNLLAHHLKVLEQAEIVARSRSQGDGRRTYLRLVAGSLADLLPTGALPTGVAPPARVVFVCTHNSARSQLAVALWRERSQVPATSAGTHPAAAVDPGALATARRHGLELRGARPRAMADVAGDGDVVITVCDRAHEELGGAALVHWSVPDPVRVGTDDAFDRAFEELTHRVGNLAARVHVPQPDQ</sequence>
<dbReference type="Gene3D" id="1.10.10.10">
    <property type="entry name" value="Winged helix-like DNA-binding domain superfamily/Winged helix DNA-binding domain"/>
    <property type="match status" value="1"/>
</dbReference>
<dbReference type="KEGG" id="psic:J4E96_12195"/>
<evidence type="ECO:0000259" key="2">
    <source>
        <dbReference type="PROSITE" id="PS50987"/>
    </source>
</evidence>
<dbReference type="Gene3D" id="3.40.50.2300">
    <property type="match status" value="1"/>
</dbReference>
<dbReference type="InterPro" id="IPR036388">
    <property type="entry name" value="WH-like_DNA-bd_sf"/>
</dbReference>
<dbReference type="SMART" id="SM00226">
    <property type="entry name" value="LMWPc"/>
    <property type="match status" value="1"/>
</dbReference>
<dbReference type="Pfam" id="PF01451">
    <property type="entry name" value="LMWPc"/>
    <property type="match status" value="1"/>
</dbReference>
<keyword evidence="4" id="KW-1185">Reference proteome</keyword>
<dbReference type="EMBL" id="CP071868">
    <property type="protein sequence ID" value="QTE28149.1"/>
    <property type="molecule type" value="Genomic_DNA"/>
</dbReference>
<dbReference type="PANTHER" id="PTHR43428">
    <property type="entry name" value="ARSENATE REDUCTASE"/>
    <property type="match status" value="1"/>
</dbReference>
<dbReference type="PROSITE" id="PS50987">
    <property type="entry name" value="HTH_ARSR_2"/>
    <property type="match status" value="1"/>
</dbReference>
<dbReference type="SUPFAM" id="SSF46785">
    <property type="entry name" value="Winged helix' DNA-binding domain"/>
    <property type="match status" value="1"/>
</dbReference>
<feature type="domain" description="HTH arsR-type" evidence="2">
    <location>
        <begin position="4"/>
        <end position="101"/>
    </location>
</feature>
<organism evidence="3 4">
    <name type="scientific">Pengzhenrongella sicca</name>
    <dbReference type="NCBI Taxonomy" id="2819238"/>
    <lineage>
        <taxon>Bacteria</taxon>
        <taxon>Bacillati</taxon>
        <taxon>Actinomycetota</taxon>
        <taxon>Actinomycetes</taxon>
        <taxon>Micrococcales</taxon>
        <taxon>Pengzhenrongella</taxon>
    </lineage>
</organism>